<dbReference type="Proteomes" id="UP000887116">
    <property type="component" value="Unassembled WGS sequence"/>
</dbReference>
<evidence type="ECO:0000313" key="1">
    <source>
        <dbReference type="EMBL" id="GFQ89207.1"/>
    </source>
</evidence>
<accession>A0A8X6I7N7</accession>
<organism evidence="1 2">
    <name type="scientific">Trichonephila clavata</name>
    <name type="common">Joro spider</name>
    <name type="synonym">Nephila clavata</name>
    <dbReference type="NCBI Taxonomy" id="2740835"/>
    <lineage>
        <taxon>Eukaryota</taxon>
        <taxon>Metazoa</taxon>
        <taxon>Ecdysozoa</taxon>
        <taxon>Arthropoda</taxon>
        <taxon>Chelicerata</taxon>
        <taxon>Arachnida</taxon>
        <taxon>Araneae</taxon>
        <taxon>Araneomorphae</taxon>
        <taxon>Entelegynae</taxon>
        <taxon>Araneoidea</taxon>
        <taxon>Nephilidae</taxon>
        <taxon>Trichonephila</taxon>
    </lineage>
</organism>
<comment type="caution">
    <text evidence="1">The sequence shown here is derived from an EMBL/GenBank/DDBJ whole genome shotgun (WGS) entry which is preliminary data.</text>
</comment>
<reference evidence="1" key="1">
    <citation type="submission" date="2020-07" db="EMBL/GenBank/DDBJ databases">
        <title>Multicomponent nature underlies the extraordinary mechanical properties of spider dragline silk.</title>
        <authorList>
            <person name="Kono N."/>
            <person name="Nakamura H."/>
            <person name="Mori M."/>
            <person name="Yoshida Y."/>
            <person name="Ohtoshi R."/>
            <person name="Malay A.D."/>
            <person name="Moran D.A.P."/>
            <person name="Tomita M."/>
            <person name="Numata K."/>
            <person name="Arakawa K."/>
        </authorList>
    </citation>
    <scope>NUCLEOTIDE SEQUENCE</scope>
</reference>
<dbReference type="EMBL" id="BMAO01003637">
    <property type="protein sequence ID" value="GFQ89207.1"/>
    <property type="molecule type" value="Genomic_DNA"/>
</dbReference>
<proteinExistence type="predicted"/>
<dbReference type="AlphaFoldDB" id="A0A8X6I7N7"/>
<evidence type="ECO:0000313" key="2">
    <source>
        <dbReference type="Proteomes" id="UP000887116"/>
    </source>
</evidence>
<protein>
    <submittedName>
        <fullName evidence="1">Uncharacterized protein</fullName>
    </submittedName>
</protein>
<name>A0A8X6I7N7_TRICU</name>
<sequence>MLDENVRRNKRRHGGNREKNETNTFIFYAQSLAAFVKTFGTHGPSRLAFGRKSASFFSKLMSKILEDFEAFANPNSDDIVVFSETFKAHLHTIL</sequence>
<keyword evidence="2" id="KW-1185">Reference proteome</keyword>
<gene>
    <name evidence="1" type="ORF">TNCT_358451</name>
</gene>